<dbReference type="HOGENOM" id="CLU_1578562_0_0_1"/>
<dbReference type="Proteomes" id="UP000015241">
    <property type="component" value="Unassembled WGS sequence"/>
</dbReference>
<sequence length="169" mass="18157">MAGAVMHLPATLLDPKMTGATSATQTAFQRAYNLKTTRSFWDVIENGDQSDPGTAELREIFPLSMIGQGQMNSAVLIADFPWASLGDATIVDVGGGPGVGSMCLELADVFPNLRFVVEDLQVHIKEAEAVWDDEIPGAVESGRVQLTVHDSFTVQPVKGAAVYMLRHVL</sequence>
<reference evidence="1 2" key="1">
    <citation type="journal article" date="2012" name="Science">
        <title>The Paleozoic origin of enzymatic lignin decomposition reconstructed from 31 fungal genomes.</title>
        <authorList>
            <person name="Floudas D."/>
            <person name="Binder M."/>
            <person name="Riley R."/>
            <person name="Barry K."/>
            <person name="Blanchette R.A."/>
            <person name="Henrissat B."/>
            <person name="Martinez A.T."/>
            <person name="Otillar R."/>
            <person name="Spatafora J.W."/>
            <person name="Yadav J.S."/>
            <person name="Aerts A."/>
            <person name="Benoit I."/>
            <person name="Boyd A."/>
            <person name="Carlson A."/>
            <person name="Copeland A."/>
            <person name="Coutinho P.M."/>
            <person name="de Vries R.P."/>
            <person name="Ferreira P."/>
            <person name="Findley K."/>
            <person name="Foster B."/>
            <person name="Gaskell J."/>
            <person name="Glotzer D."/>
            <person name="Gorecki P."/>
            <person name="Heitman J."/>
            <person name="Hesse C."/>
            <person name="Hori C."/>
            <person name="Igarashi K."/>
            <person name="Jurgens J.A."/>
            <person name="Kallen N."/>
            <person name="Kersten P."/>
            <person name="Kohler A."/>
            <person name="Kuees U."/>
            <person name="Kumar T.K.A."/>
            <person name="Kuo A."/>
            <person name="LaButti K."/>
            <person name="Larrondo L.F."/>
            <person name="Lindquist E."/>
            <person name="Ling A."/>
            <person name="Lombard V."/>
            <person name="Lucas S."/>
            <person name="Lundell T."/>
            <person name="Martin R."/>
            <person name="McLaughlin D.J."/>
            <person name="Morgenstern I."/>
            <person name="Morin E."/>
            <person name="Murat C."/>
            <person name="Nagy L.G."/>
            <person name="Nolan M."/>
            <person name="Ohm R.A."/>
            <person name="Patyshakuliyeva A."/>
            <person name="Rokas A."/>
            <person name="Ruiz-Duenas F.J."/>
            <person name="Sabat G."/>
            <person name="Salamov A."/>
            <person name="Samejima M."/>
            <person name="Schmutz J."/>
            <person name="Slot J.C."/>
            <person name="St John F."/>
            <person name="Stenlid J."/>
            <person name="Sun H."/>
            <person name="Sun S."/>
            <person name="Syed K."/>
            <person name="Tsang A."/>
            <person name="Wiebenga A."/>
            <person name="Young D."/>
            <person name="Pisabarro A."/>
            <person name="Eastwood D.C."/>
            <person name="Martin F."/>
            <person name="Cullen D."/>
            <person name="Grigoriev I.V."/>
            <person name="Hibbett D.S."/>
        </authorList>
    </citation>
    <scope>NUCLEOTIDE SEQUENCE</scope>
    <source>
        <strain evidence="2">FP-58527</strain>
    </source>
</reference>
<dbReference type="PROSITE" id="PS51683">
    <property type="entry name" value="SAM_OMT_II"/>
    <property type="match status" value="1"/>
</dbReference>
<evidence type="ECO:0000313" key="1">
    <source>
        <dbReference type="EMBL" id="EPT00209.1"/>
    </source>
</evidence>
<dbReference type="PANTHER" id="PTHR43712">
    <property type="entry name" value="PUTATIVE (AFU_ORTHOLOGUE AFUA_4G14580)-RELATED"/>
    <property type="match status" value="1"/>
</dbReference>
<gene>
    <name evidence="1" type="ORF">FOMPIDRAFT_1050032</name>
</gene>
<dbReference type="GO" id="GO:0008168">
    <property type="term" value="F:methyltransferase activity"/>
    <property type="evidence" value="ECO:0007669"/>
    <property type="project" value="InterPro"/>
</dbReference>
<dbReference type="OrthoDB" id="1606438at2759"/>
<accession>S8EAC7</accession>
<dbReference type="SUPFAM" id="SSF53335">
    <property type="entry name" value="S-adenosyl-L-methionine-dependent methyltransferases"/>
    <property type="match status" value="1"/>
</dbReference>
<keyword evidence="2" id="KW-1185">Reference proteome</keyword>
<dbReference type="InterPro" id="IPR016461">
    <property type="entry name" value="COMT-like"/>
</dbReference>
<dbReference type="PANTHER" id="PTHR43712:SF2">
    <property type="entry name" value="O-METHYLTRANSFERASE CICE"/>
    <property type="match status" value="1"/>
</dbReference>
<name>S8EAC7_FOMSC</name>
<dbReference type="AlphaFoldDB" id="S8EAC7"/>
<dbReference type="InParanoid" id="S8EAC7"/>
<evidence type="ECO:0000313" key="2">
    <source>
        <dbReference type="Proteomes" id="UP000015241"/>
    </source>
</evidence>
<dbReference type="Gene3D" id="3.40.50.150">
    <property type="entry name" value="Vaccinia Virus protein VP39"/>
    <property type="match status" value="1"/>
</dbReference>
<dbReference type="InterPro" id="IPR029063">
    <property type="entry name" value="SAM-dependent_MTases_sf"/>
</dbReference>
<dbReference type="eggNOG" id="KOG3178">
    <property type="taxonomic scope" value="Eukaryota"/>
</dbReference>
<evidence type="ECO:0008006" key="3">
    <source>
        <dbReference type="Google" id="ProtNLM"/>
    </source>
</evidence>
<organism evidence="1 2">
    <name type="scientific">Fomitopsis schrenkii</name>
    <name type="common">Brown rot fungus</name>
    <dbReference type="NCBI Taxonomy" id="2126942"/>
    <lineage>
        <taxon>Eukaryota</taxon>
        <taxon>Fungi</taxon>
        <taxon>Dikarya</taxon>
        <taxon>Basidiomycota</taxon>
        <taxon>Agaricomycotina</taxon>
        <taxon>Agaricomycetes</taxon>
        <taxon>Polyporales</taxon>
        <taxon>Fomitopsis</taxon>
    </lineage>
</organism>
<dbReference type="EMBL" id="KE504151">
    <property type="protein sequence ID" value="EPT00209.1"/>
    <property type="molecule type" value="Genomic_DNA"/>
</dbReference>
<protein>
    <recommendedName>
        <fullName evidence="3">O-methyltransferase domain-containing protein</fullName>
    </recommendedName>
</protein>
<proteinExistence type="predicted"/>